<dbReference type="EMBL" id="BNAO01000010">
    <property type="protein sequence ID" value="GHG76430.1"/>
    <property type="molecule type" value="Genomic_DNA"/>
</dbReference>
<proteinExistence type="predicted"/>
<evidence type="ECO:0008006" key="3">
    <source>
        <dbReference type="Google" id="ProtNLM"/>
    </source>
</evidence>
<keyword evidence="2" id="KW-1185">Reference proteome</keyword>
<evidence type="ECO:0000313" key="2">
    <source>
        <dbReference type="Proteomes" id="UP000659697"/>
    </source>
</evidence>
<accession>A0ABQ3L2T8</accession>
<organism evidence="1 2">
    <name type="scientific">Alishewanella longhuensis</name>
    <dbReference type="NCBI Taxonomy" id="1091037"/>
    <lineage>
        <taxon>Bacteria</taxon>
        <taxon>Pseudomonadati</taxon>
        <taxon>Pseudomonadota</taxon>
        <taxon>Gammaproteobacteria</taxon>
        <taxon>Alteromonadales</taxon>
        <taxon>Alteromonadaceae</taxon>
        <taxon>Alishewanella</taxon>
    </lineage>
</organism>
<gene>
    <name evidence="1" type="ORF">GCM10010919_31280</name>
</gene>
<comment type="caution">
    <text evidence="1">The sequence shown here is derived from an EMBL/GenBank/DDBJ whole genome shotgun (WGS) entry which is preliminary data.</text>
</comment>
<protein>
    <recommendedName>
        <fullName evidence="3">DUF4762 domain-containing protein</fullName>
    </recommendedName>
</protein>
<name>A0ABQ3L2T8_9ALTE</name>
<sequence length="57" mass="6349">MKKQNTIQELTFEQARNVSGAQTTVTTCTSTERTIGRCTARRCTKVEVKVCNTVTKP</sequence>
<evidence type="ECO:0000313" key="1">
    <source>
        <dbReference type="EMBL" id="GHG76430.1"/>
    </source>
</evidence>
<reference evidence="2" key="1">
    <citation type="journal article" date="2019" name="Int. J. Syst. Evol. Microbiol.">
        <title>The Global Catalogue of Microorganisms (GCM) 10K type strain sequencing project: providing services to taxonomists for standard genome sequencing and annotation.</title>
        <authorList>
            <consortium name="The Broad Institute Genomics Platform"/>
            <consortium name="The Broad Institute Genome Sequencing Center for Infectious Disease"/>
            <person name="Wu L."/>
            <person name="Ma J."/>
        </authorList>
    </citation>
    <scope>NUCLEOTIDE SEQUENCE [LARGE SCALE GENOMIC DNA]</scope>
    <source>
        <strain evidence="2">CGMCC 1.7003</strain>
    </source>
</reference>
<dbReference type="Proteomes" id="UP000659697">
    <property type="component" value="Unassembled WGS sequence"/>
</dbReference>